<sequence length="352" mass="39801">MTIAAVSGFTFYVTSQKHKIPWAQQFKRRYLVHSARVQPKTVGFVQTVSFVWTVGFVQPNSPQPSLVSLSRSLRPVPLLLRPTWRQLGLLQPSPFPLLLSPTILILQIRLLILPTRLLLLRLQQTTSLVLRLLRIFVPRVSSMIMSHTLLIVQNLPPIISPTSSDSLGTSHPLEHYLNYSNIDAIQLSFLAAIDSDMEPRTYSEAAKDLRWRLAMADEIRALEDNDTWAVQSLPPGKKPIGCKWVFKIKRWADGTIERYKARLVAKGFTQIEGVDFHETFASIAKLVTCFRIKDLGPLSYFLGIEIIRSDSSLFLNQRKTLAGATGTLSSEYFDISSNLRGKGFFFGQPLYL</sequence>
<dbReference type="Proteomes" id="UP000233551">
    <property type="component" value="Unassembled WGS sequence"/>
</dbReference>
<dbReference type="Pfam" id="PF07727">
    <property type="entry name" value="RVT_2"/>
    <property type="match status" value="1"/>
</dbReference>
<comment type="caution">
    <text evidence="2">The sequence shown here is derived from an EMBL/GenBank/DDBJ whole genome shotgun (WGS) entry which is preliminary data.</text>
</comment>
<proteinExistence type="predicted"/>
<dbReference type="EMBL" id="PGOL01004339">
    <property type="protein sequence ID" value="PKI37724.1"/>
    <property type="molecule type" value="Genomic_DNA"/>
</dbReference>
<reference evidence="2 3" key="1">
    <citation type="submission" date="2017-11" db="EMBL/GenBank/DDBJ databases">
        <title>De-novo sequencing of pomegranate (Punica granatum L.) genome.</title>
        <authorList>
            <person name="Akparov Z."/>
            <person name="Amiraslanov A."/>
            <person name="Hajiyeva S."/>
            <person name="Abbasov M."/>
            <person name="Kaur K."/>
            <person name="Hamwieh A."/>
            <person name="Solovyev V."/>
            <person name="Salamov A."/>
            <person name="Braich B."/>
            <person name="Kosarev P."/>
            <person name="Mahmoud A."/>
            <person name="Hajiyev E."/>
            <person name="Babayeva S."/>
            <person name="Izzatullayeva V."/>
            <person name="Mammadov A."/>
            <person name="Mammadov A."/>
            <person name="Sharifova S."/>
            <person name="Ojaghi J."/>
            <person name="Eynullazada K."/>
            <person name="Bayramov B."/>
            <person name="Abdulazimova A."/>
            <person name="Shahmuradov I."/>
        </authorList>
    </citation>
    <scope>NUCLEOTIDE SEQUENCE [LARGE SCALE GENOMIC DNA]</scope>
    <source>
        <strain evidence="3">cv. AG2017</strain>
        <tissue evidence="2">Leaf</tissue>
    </source>
</reference>
<keyword evidence="3" id="KW-1185">Reference proteome</keyword>
<dbReference type="InterPro" id="IPR013103">
    <property type="entry name" value="RVT_2"/>
</dbReference>
<evidence type="ECO:0000259" key="1">
    <source>
        <dbReference type="Pfam" id="PF07727"/>
    </source>
</evidence>
<name>A0A2I0I174_PUNGR</name>
<dbReference type="AlphaFoldDB" id="A0A2I0I174"/>
<evidence type="ECO:0000313" key="3">
    <source>
        <dbReference type="Proteomes" id="UP000233551"/>
    </source>
</evidence>
<dbReference type="STRING" id="22663.A0A2I0I174"/>
<feature type="domain" description="Reverse transcriptase Ty1/copia-type" evidence="1">
    <location>
        <begin position="225"/>
        <end position="286"/>
    </location>
</feature>
<accession>A0A2I0I174</accession>
<evidence type="ECO:0000313" key="2">
    <source>
        <dbReference type="EMBL" id="PKI37724.1"/>
    </source>
</evidence>
<organism evidence="2 3">
    <name type="scientific">Punica granatum</name>
    <name type="common">Pomegranate</name>
    <dbReference type="NCBI Taxonomy" id="22663"/>
    <lineage>
        <taxon>Eukaryota</taxon>
        <taxon>Viridiplantae</taxon>
        <taxon>Streptophyta</taxon>
        <taxon>Embryophyta</taxon>
        <taxon>Tracheophyta</taxon>
        <taxon>Spermatophyta</taxon>
        <taxon>Magnoliopsida</taxon>
        <taxon>eudicotyledons</taxon>
        <taxon>Gunneridae</taxon>
        <taxon>Pentapetalae</taxon>
        <taxon>rosids</taxon>
        <taxon>malvids</taxon>
        <taxon>Myrtales</taxon>
        <taxon>Lythraceae</taxon>
        <taxon>Punica</taxon>
    </lineage>
</organism>
<protein>
    <recommendedName>
        <fullName evidence="1">Reverse transcriptase Ty1/copia-type domain-containing protein</fullName>
    </recommendedName>
</protein>
<gene>
    <name evidence="2" type="ORF">CRG98_041875</name>
</gene>